<dbReference type="Gene3D" id="3.30.70.1060">
    <property type="entry name" value="Dimeric alpha+beta barrel"/>
    <property type="match status" value="1"/>
</dbReference>
<comment type="similarity">
    <text evidence="1">Belongs to the YciI family.</text>
</comment>
<feature type="domain" description="YCII-related" evidence="2">
    <location>
        <begin position="88"/>
        <end position="193"/>
    </location>
</feature>
<proteinExistence type="inferred from homology"/>
<dbReference type="PANTHER" id="PTHR35174:SF4">
    <property type="entry name" value="BLL7163 PROTEIN"/>
    <property type="match status" value="1"/>
</dbReference>
<name>A0A9W6VHH5_9PSEU</name>
<dbReference type="InterPro" id="IPR005545">
    <property type="entry name" value="YCII"/>
</dbReference>
<dbReference type="Proteomes" id="UP001165136">
    <property type="component" value="Unassembled WGS sequence"/>
</dbReference>
<organism evidence="3 4">
    <name type="scientific">Amycolatopsis taiwanensis</name>
    <dbReference type="NCBI Taxonomy" id="342230"/>
    <lineage>
        <taxon>Bacteria</taxon>
        <taxon>Bacillati</taxon>
        <taxon>Actinomycetota</taxon>
        <taxon>Actinomycetes</taxon>
        <taxon>Pseudonocardiales</taxon>
        <taxon>Pseudonocardiaceae</taxon>
        <taxon>Amycolatopsis</taxon>
    </lineage>
</organism>
<evidence type="ECO:0000313" key="4">
    <source>
        <dbReference type="Proteomes" id="UP001165136"/>
    </source>
</evidence>
<evidence type="ECO:0000259" key="2">
    <source>
        <dbReference type="Pfam" id="PF03795"/>
    </source>
</evidence>
<accession>A0A9W6VHH5</accession>
<dbReference type="InterPro" id="IPR011008">
    <property type="entry name" value="Dimeric_a/b-barrel"/>
</dbReference>
<evidence type="ECO:0000256" key="1">
    <source>
        <dbReference type="ARBA" id="ARBA00007689"/>
    </source>
</evidence>
<gene>
    <name evidence="3" type="ORF">Atai01_53390</name>
</gene>
<dbReference type="EMBL" id="BSTI01000012">
    <property type="protein sequence ID" value="GLY68720.1"/>
    <property type="molecule type" value="Genomic_DNA"/>
</dbReference>
<comment type="caution">
    <text evidence="3">The sequence shown here is derived from an EMBL/GenBank/DDBJ whole genome shotgun (WGS) entry which is preliminary data.</text>
</comment>
<keyword evidence="4" id="KW-1185">Reference proteome</keyword>
<dbReference type="SUPFAM" id="SSF54909">
    <property type="entry name" value="Dimeric alpha+beta barrel"/>
    <property type="match status" value="1"/>
</dbReference>
<dbReference type="Pfam" id="PF03795">
    <property type="entry name" value="YCII"/>
    <property type="match status" value="1"/>
</dbReference>
<protein>
    <recommendedName>
        <fullName evidence="2">YCII-related domain-containing protein</fullName>
    </recommendedName>
</protein>
<reference evidence="3" key="1">
    <citation type="submission" date="2023-03" db="EMBL/GenBank/DDBJ databases">
        <title>Amycolatopsis taiwanensis NBRC 103393.</title>
        <authorList>
            <person name="Ichikawa N."/>
            <person name="Sato H."/>
            <person name="Tonouchi N."/>
        </authorList>
    </citation>
    <scope>NUCLEOTIDE SEQUENCE</scope>
    <source>
        <strain evidence="3">NBRC 103393</strain>
    </source>
</reference>
<evidence type="ECO:0000313" key="3">
    <source>
        <dbReference type="EMBL" id="GLY68720.1"/>
    </source>
</evidence>
<dbReference type="AlphaFoldDB" id="A0A9W6VHH5"/>
<dbReference type="PANTHER" id="PTHR35174">
    <property type="entry name" value="BLL7171 PROTEIN-RELATED"/>
    <property type="match status" value="1"/>
</dbReference>
<sequence length="226" mass="24837">MGWELAVLGRGHAGLNRELAGLGRELAVLGRELAVLGRGHARVRGSGRMLREPREKKICGCVDPRGSPFDLGVRGSERGPDNPGMPTMKFMLIMRATDEAFAKMADVDFNEMLETIGKYNDELIRAGVLVAAEGLDDAAEGVVVDYSAEPPVVTDGPYGETKELFGGFYILNVASKEEAIEWAKRAPTMGPGFKTEIRRVTTIDEFPQDNEWVKKERAWREATGQL</sequence>